<sequence length="202" mass="22250">MSAVADTGGAGVDLVGQVVTIAAVVIGALTTHLTNHLLERQRVRHVLLTRWDERKLETYAQYVDAVRTCIYSAVALYEARTGLARPIRPNDRLTEDLTDAEAARSRAFERVMLLAHEDVIEAAHEVNTATKAVDWRARGTTDGPLSEWRDLNREAFRAINAFHEAARADLGVLGTFQSADHSARALILPESRRESQPPATGE</sequence>
<evidence type="ECO:0000313" key="3">
    <source>
        <dbReference type="Proteomes" id="UP000198614"/>
    </source>
</evidence>
<feature type="transmembrane region" description="Helical" evidence="1">
    <location>
        <begin position="14"/>
        <end position="34"/>
    </location>
</feature>
<proteinExistence type="predicted"/>
<keyword evidence="1" id="KW-0472">Membrane</keyword>
<protein>
    <submittedName>
        <fullName evidence="2">Uncharacterized protein</fullName>
    </submittedName>
</protein>
<keyword evidence="1" id="KW-1133">Transmembrane helix</keyword>
<organism evidence="2 3">
    <name type="scientific">Streptomyces griseoaurantiacus</name>
    <dbReference type="NCBI Taxonomy" id="68213"/>
    <lineage>
        <taxon>Bacteria</taxon>
        <taxon>Bacillati</taxon>
        <taxon>Actinomycetota</taxon>
        <taxon>Actinomycetes</taxon>
        <taxon>Kitasatosporales</taxon>
        <taxon>Streptomycetaceae</taxon>
        <taxon>Streptomyces</taxon>
        <taxon>Streptomyces aurantiacus group</taxon>
    </lineage>
</organism>
<gene>
    <name evidence="2" type="ORF">SAMN05216260_110236</name>
</gene>
<evidence type="ECO:0000256" key="1">
    <source>
        <dbReference type="SAM" id="Phobius"/>
    </source>
</evidence>
<dbReference type="AlphaFoldDB" id="A0A1G7NN78"/>
<keyword evidence="1" id="KW-0812">Transmembrane</keyword>
<reference evidence="2 3" key="1">
    <citation type="submission" date="2016-10" db="EMBL/GenBank/DDBJ databases">
        <authorList>
            <person name="de Groot N.N."/>
        </authorList>
    </citation>
    <scope>NUCLEOTIDE SEQUENCE [LARGE SCALE GENOMIC DNA]</scope>
    <source>
        <strain evidence="2 3">CGMCC 4.1859</strain>
    </source>
</reference>
<dbReference type="Proteomes" id="UP000198614">
    <property type="component" value="Unassembled WGS sequence"/>
</dbReference>
<dbReference type="OrthoDB" id="3401121at2"/>
<accession>A0A1G7NN78</accession>
<evidence type="ECO:0000313" key="2">
    <source>
        <dbReference type="EMBL" id="SDF75426.1"/>
    </source>
</evidence>
<dbReference type="EMBL" id="FNAX01000010">
    <property type="protein sequence ID" value="SDF75426.1"/>
    <property type="molecule type" value="Genomic_DNA"/>
</dbReference>
<name>A0A1G7NN78_9ACTN</name>